<evidence type="ECO:0000313" key="7">
    <source>
        <dbReference type="Proteomes" id="UP001642484"/>
    </source>
</evidence>
<feature type="domain" description="S1 motif" evidence="5">
    <location>
        <begin position="78"/>
        <end position="140"/>
    </location>
</feature>
<feature type="transmembrane region" description="Helical" evidence="4">
    <location>
        <begin position="779"/>
        <end position="799"/>
    </location>
</feature>
<evidence type="ECO:0000256" key="2">
    <source>
        <dbReference type="RuleBase" id="RU003750"/>
    </source>
</evidence>
<dbReference type="PANTHER" id="PTHR10724">
    <property type="entry name" value="30S RIBOSOMAL PROTEIN S1"/>
    <property type="match status" value="1"/>
</dbReference>
<comment type="similarity">
    <text evidence="2">Belongs to the CDP-alcohol phosphatidyltransferase class-I family.</text>
</comment>
<keyword evidence="7" id="KW-1185">Reference proteome</keyword>
<protein>
    <recommendedName>
        <fullName evidence="5">S1 motif domain-containing protein</fullName>
    </recommendedName>
</protein>
<dbReference type="InterPro" id="IPR012340">
    <property type="entry name" value="NA-bd_OB-fold"/>
</dbReference>
<keyword evidence="1 2" id="KW-0808">Transferase</keyword>
<name>A0ABP0QHB5_9DINO</name>
<comment type="caution">
    <text evidence="6">The sequence shown here is derived from an EMBL/GenBank/DDBJ whole genome shotgun (WGS) entry which is preliminary data.</text>
</comment>
<feature type="compositionally biased region" description="Gly residues" evidence="3">
    <location>
        <begin position="56"/>
        <end position="66"/>
    </location>
</feature>
<sequence>MARDETGLRSLRRPKERQGRTITTPSLSVRRRSDGDHRGDRISRTRSESRQRPNGSNGGSGAGGWHSEGVPIEKVRQGDRMPGIVTNVAPFGAFVDVGAARNAKLILEPRLCRRFQVGDRLDCVVKEVELEKHRFCVTLHDAEAELAENRVPLEDLAEGDMVDGIIDHTNPYGIWVNVGAEVIGRLNVSRKFTHHLVPGQCIRDIIIQRVDLKETKLGLTLEDPEVLLRETVMISDLLRPGAKKQPDAPSVQPEWAEQATRKAERQDRHGRAEHRPGRGDIARSERKELGRSTEAPQLPAPSLPPSWPRPKPPSEVASEVRSTLQDSLETGSKLRVGQFVDGLVVEVSAKVVMVDIGLGHLAALAVAPSIRMQIQRGDEIQGMRVERVDWDDERQKGAVVLSLEDPELANGGSPHGPEEDWRPWSWSRWNSWSLGFPRCDDEGCGCLEEGEQGFCSAALGCLCFFVGCSVHLSSFYDLEVDPEWSSNVETIGDLEAHSAAIWENYGWKVLQKEGFHSACLDGGGRFYFALLASNMLSTDLGVCVPASCNEDEITWTVFPSLFKHFFDVGARSGLQFAVRLHEYKELSFSFTDLTAGQVGLLVVLLLLILCEAPGVDSSTGDSWLSWLLVALVAAQEVMVYTRWNMYEWLQQNMLSFSRVEAAGGIAWEALLAFQVLRLGLVARVHSQASHVLLIRFLQLLLILGAWQLATRQLQELTVNVFSKGAWFHDWRGCFHEANEPLLLLAGRDCRHLLRLRTELVYIAATLPMMLLASWQPMAAVLLAALSAAAWPMLAGPSFLAQDLGVQSALILAAASILSLDSVVLMNFKTKSLAVALSGIALALLYLDPEELSMLTPAMKRYSKGLLWPLLLASLAPFRTLADARGDSTSLHPLSRADLALPALPVVLFVLEGYLEPHGKDFTFCDFFARLGGILTLTAAGGALQRRLLVRVGPSRDTRQGEVKSGAPGWLCLAAPSDTKSKWTKPLRSRIPFWEVADSLSTGHNFRKNILASLELIIAAAVLDGLDGHVARLLDAVSVFGGELDSLGDLVNFGVAPALVMFAWADQQRGSDAGGAAEGPCEWTEVAPGCFTRGCTSVLRRGREWKGVGARGMIRNRQEGPCYDAPCYAGASCDLNDTGKSSSDTSSTDVPRAFIARSKFFTGAREHRCYNAVTGAASSEDEIWRLPLFWQLDSNGIPFGWKVHQVAISVLLISAFLMVSHLKTLSRERPAYASHLRIRSPWEAWDGVSVDRPGGQGMLKLAGVLGALAAAFFCSPWRMVLVLEFTYIASLFAMGPRKEMRNADSVRREA</sequence>
<dbReference type="InterPro" id="IPR003029">
    <property type="entry name" value="S1_domain"/>
</dbReference>
<reference evidence="6 7" key="1">
    <citation type="submission" date="2024-02" db="EMBL/GenBank/DDBJ databases">
        <authorList>
            <person name="Chen Y."/>
            <person name="Shah S."/>
            <person name="Dougan E. K."/>
            <person name="Thang M."/>
            <person name="Chan C."/>
        </authorList>
    </citation>
    <scope>NUCLEOTIDE SEQUENCE [LARGE SCALE GENOMIC DNA]</scope>
</reference>
<keyword evidence="4" id="KW-1133">Transmembrane helix</keyword>
<feature type="transmembrane region" description="Helical" evidence="4">
    <location>
        <begin position="661"/>
        <end position="680"/>
    </location>
</feature>
<dbReference type="EMBL" id="CAXAMN010024517">
    <property type="protein sequence ID" value="CAK9087334.1"/>
    <property type="molecule type" value="Genomic_DNA"/>
</dbReference>
<dbReference type="PROSITE" id="PS50126">
    <property type="entry name" value="S1"/>
    <property type="match status" value="1"/>
</dbReference>
<evidence type="ECO:0000259" key="5">
    <source>
        <dbReference type="PROSITE" id="PS50126"/>
    </source>
</evidence>
<dbReference type="InterPro" id="IPR050437">
    <property type="entry name" value="Ribos_protein_bS1-like"/>
</dbReference>
<feature type="transmembrane region" description="Helical" evidence="4">
    <location>
        <begin position="622"/>
        <end position="641"/>
    </location>
</feature>
<evidence type="ECO:0000256" key="1">
    <source>
        <dbReference type="ARBA" id="ARBA00022679"/>
    </source>
</evidence>
<dbReference type="InterPro" id="IPR000462">
    <property type="entry name" value="CDP-OH_P_trans"/>
</dbReference>
<organism evidence="6 7">
    <name type="scientific">Durusdinium trenchii</name>
    <dbReference type="NCBI Taxonomy" id="1381693"/>
    <lineage>
        <taxon>Eukaryota</taxon>
        <taxon>Sar</taxon>
        <taxon>Alveolata</taxon>
        <taxon>Dinophyceae</taxon>
        <taxon>Suessiales</taxon>
        <taxon>Symbiodiniaceae</taxon>
        <taxon>Durusdinium</taxon>
    </lineage>
</organism>
<dbReference type="Proteomes" id="UP001642484">
    <property type="component" value="Unassembled WGS sequence"/>
</dbReference>
<feature type="compositionally biased region" description="Basic and acidic residues" evidence="3">
    <location>
        <begin position="259"/>
        <end position="291"/>
    </location>
</feature>
<keyword evidence="4" id="KW-0812">Transmembrane</keyword>
<dbReference type="SMART" id="SM00316">
    <property type="entry name" value="S1"/>
    <property type="match status" value="3"/>
</dbReference>
<keyword evidence="4" id="KW-0472">Membrane</keyword>
<feature type="region of interest" description="Disordered" evidence="3">
    <location>
        <begin position="1"/>
        <end position="68"/>
    </location>
</feature>
<evidence type="ECO:0000313" key="6">
    <source>
        <dbReference type="EMBL" id="CAK9087334.1"/>
    </source>
</evidence>
<evidence type="ECO:0000256" key="4">
    <source>
        <dbReference type="SAM" id="Phobius"/>
    </source>
</evidence>
<feature type="compositionally biased region" description="Basic and acidic residues" evidence="3">
    <location>
        <begin position="31"/>
        <end position="51"/>
    </location>
</feature>
<feature type="transmembrane region" description="Helical" evidence="4">
    <location>
        <begin position="805"/>
        <end position="824"/>
    </location>
</feature>
<feature type="compositionally biased region" description="Pro residues" evidence="3">
    <location>
        <begin position="298"/>
        <end position="313"/>
    </location>
</feature>
<feature type="transmembrane region" description="Helical" evidence="4">
    <location>
        <begin position="831"/>
        <end position="846"/>
    </location>
</feature>
<feature type="region of interest" description="Disordered" evidence="3">
    <location>
        <begin position="239"/>
        <end position="324"/>
    </location>
</feature>
<dbReference type="InterPro" id="IPR043130">
    <property type="entry name" value="CDP-OH_PTrfase_TM_dom"/>
</dbReference>
<evidence type="ECO:0000256" key="3">
    <source>
        <dbReference type="SAM" id="MobiDB-lite"/>
    </source>
</evidence>
<feature type="transmembrane region" description="Helical" evidence="4">
    <location>
        <begin position="593"/>
        <end position="610"/>
    </location>
</feature>
<dbReference type="Gene3D" id="1.20.120.1760">
    <property type="match status" value="1"/>
</dbReference>
<dbReference type="PROSITE" id="PS00379">
    <property type="entry name" value="CDP_ALCOHOL_P_TRANSF"/>
    <property type="match status" value="1"/>
</dbReference>
<dbReference type="SUPFAM" id="SSF50249">
    <property type="entry name" value="Nucleic acid-binding proteins"/>
    <property type="match status" value="2"/>
</dbReference>
<dbReference type="Pfam" id="PF01066">
    <property type="entry name" value="CDP-OH_P_transf"/>
    <property type="match status" value="1"/>
</dbReference>
<gene>
    <name evidence="6" type="ORF">CCMP2556_LOCUS42230</name>
</gene>
<dbReference type="InterPro" id="IPR048254">
    <property type="entry name" value="CDP_ALCOHOL_P_TRANSF_CS"/>
</dbReference>
<proteinExistence type="inferred from homology"/>
<dbReference type="PANTHER" id="PTHR10724:SF10">
    <property type="entry name" value="S1 RNA-BINDING DOMAIN-CONTAINING PROTEIN 1"/>
    <property type="match status" value="1"/>
</dbReference>
<accession>A0ABP0QHB5</accession>
<dbReference type="Gene3D" id="2.40.50.140">
    <property type="entry name" value="Nucleic acid-binding proteins"/>
    <property type="match status" value="1"/>
</dbReference>